<comment type="caution">
    <text evidence="5">The sequence shown here is derived from an EMBL/GenBank/DDBJ whole genome shotgun (WGS) entry which is preliminary data.</text>
</comment>
<dbReference type="Pfam" id="PF10282">
    <property type="entry name" value="Lactonase"/>
    <property type="match status" value="2"/>
</dbReference>
<dbReference type="GO" id="GO:0017057">
    <property type="term" value="F:6-phosphogluconolactonase activity"/>
    <property type="evidence" value="ECO:0007669"/>
    <property type="project" value="TreeGrafter"/>
</dbReference>
<evidence type="ECO:0000256" key="1">
    <source>
        <dbReference type="ARBA" id="ARBA00005564"/>
    </source>
</evidence>
<dbReference type="Proteomes" id="UP000264702">
    <property type="component" value="Unassembled WGS sequence"/>
</dbReference>
<dbReference type="PANTHER" id="PTHR30344">
    <property type="entry name" value="6-PHOSPHOGLUCONOLACTONASE-RELATED"/>
    <property type="match status" value="1"/>
</dbReference>
<dbReference type="InterPro" id="IPR050282">
    <property type="entry name" value="Cycloisomerase_2"/>
</dbReference>
<feature type="region of interest" description="Disordered" evidence="3">
    <location>
        <begin position="477"/>
        <end position="496"/>
    </location>
</feature>
<dbReference type="EMBL" id="QVQT01000003">
    <property type="protein sequence ID" value="RFU16998.1"/>
    <property type="molecule type" value="Genomic_DNA"/>
</dbReference>
<proteinExistence type="inferred from homology"/>
<dbReference type="InterPro" id="IPR019405">
    <property type="entry name" value="Lactonase_7-beta_prop"/>
</dbReference>
<dbReference type="InterPro" id="IPR015943">
    <property type="entry name" value="WD40/YVTN_repeat-like_dom_sf"/>
</dbReference>
<name>A0A372IQ45_9BACT</name>
<dbReference type="Gene3D" id="2.130.10.10">
    <property type="entry name" value="YVTN repeat-like/Quinoprotein amine dehydrogenase"/>
    <property type="match status" value="2"/>
</dbReference>
<keyword evidence="2" id="KW-0119">Carbohydrate metabolism</keyword>
<evidence type="ECO:0000313" key="5">
    <source>
        <dbReference type="EMBL" id="RFU16998.1"/>
    </source>
</evidence>
<gene>
    <name evidence="5" type="ORF">D0Y96_09800</name>
</gene>
<evidence type="ECO:0008006" key="7">
    <source>
        <dbReference type="Google" id="ProtNLM"/>
    </source>
</evidence>
<reference evidence="5 6" key="1">
    <citation type="submission" date="2018-08" db="EMBL/GenBank/DDBJ databases">
        <title>Acidipila sp. 4G-K13, an acidobacterium isolated from forest soil.</title>
        <authorList>
            <person name="Gao Z.-H."/>
            <person name="Qiu L.-H."/>
        </authorList>
    </citation>
    <scope>NUCLEOTIDE SEQUENCE [LARGE SCALE GENOMIC DNA]</scope>
    <source>
        <strain evidence="5 6">4G-K13</strain>
    </source>
</reference>
<sequence length="517" mass="53299">MPSANSMRVRLTAGAVAYLKRFRPFAGEFSRPGSPQRRVVLQHSWPVRRWLNAVQPFTIEPGAIPQIMPGHSRQWSGRRKRMKFRKTGQVLLAVAATAAVGLGTISCGQSHTIDYVYVTSNKNSPGEINAFRVDSQSGALTQITGSPFASGGNNPVAEVTSPDSQYLFVANRDDGSVVRFQIGSDGTLAKQNACTTPGSSPSSMTFSSDGTLLFVVDFYQSGFSDTNPGPGDLVVYNVNSDGSLGTAAGNCTPVTNTATGQPYWALGRYPGTVATTPLTFVSASTPGANSTLYPYVFVTATNTYVTTTTPPTTGAPPAPSGLQGQIYGFSIAKGGVLSSVAGSPFTAGATPTGLALDPTGRFLYTTDSQQDQLIGYTISTKGVLTAINSGPVATGTFPVAVTVDPTGFYAYLVNYTSGTVSEYAIDQATGAPTAGASSAAKADAGASSIVIDPGLARVVLTANFTGADITSMTLNPNTGALSENPNSPYPTGGQPTAVIAVPHGNHATTHVQSGAGD</sequence>
<keyword evidence="4" id="KW-0812">Transmembrane</keyword>
<keyword evidence="2" id="KW-0313">Glucose metabolism</keyword>
<protein>
    <recommendedName>
        <fullName evidence="7">Lactonase family protein</fullName>
    </recommendedName>
</protein>
<feature type="compositionally biased region" description="Polar residues" evidence="3">
    <location>
        <begin position="477"/>
        <end position="486"/>
    </location>
</feature>
<keyword evidence="4" id="KW-1133">Transmembrane helix</keyword>
<organism evidence="5 6">
    <name type="scientific">Paracidobacterium acidisoli</name>
    <dbReference type="NCBI Taxonomy" id="2303751"/>
    <lineage>
        <taxon>Bacteria</taxon>
        <taxon>Pseudomonadati</taxon>
        <taxon>Acidobacteriota</taxon>
        <taxon>Terriglobia</taxon>
        <taxon>Terriglobales</taxon>
        <taxon>Acidobacteriaceae</taxon>
        <taxon>Paracidobacterium</taxon>
    </lineage>
</organism>
<feature type="transmembrane region" description="Helical" evidence="4">
    <location>
        <begin position="88"/>
        <end position="105"/>
    </location>
</feature>
<evidence type="ECO:0000313" key="6">
    <source>
        <dbReference type="Proteomes" id="UP000264702"/>
    </source>
</evidence>
<keyword evidence="4" id="KW-0472">Membrane</keyword>
<dbReference type="GO" id="GO:0006006">
    <property type="term" value="P:glucose metabolic process"/>
    <property type="evidence" value="ECO:0007669"/>
    <property type="project" value="UniProtKB-KW"/>
</dbReference>
<evidence type="ECO:0000256" key="3">
    <source>
        <dbReference type="SAM" id="MobiDB-lite"/>
    </source>
</evidence>
<keyword evidence="6" id="KW-1185">Reference proteome</keyword>
<dbReference type="SUPFAM" id="SSF75011">
    <property type="entry name" value="3-carboxy-cis,cis-mucoante lactonizing enzyme"/>
    <property type="match status" value="1"/>
</dbReference>
<dbReference type="AlphaFoldDB" id="A0A372IQ45"/>
<evidence type="ECO:0000256" key="2">
    <source>
        <dbReference type="ARBA" id="ARBA00022526"/>
    </source>
</evidence>
<accession>A0A372IQ45</accession>
<comment type="similarity">
    <text evidence="1">Belongs to the cycloisomerase 2 family.</text>
</comment>
<evidence type="ECO:0000256" key="4">
    <source>
        <dbReference type="SAM" id="Phobius"/>
    </source>
</evidence>
<dbReference type="PANTHER" id="PTHR30344:SF1">
    <property type="entry name" value="6-PHOSPHOGLUCONOLACTONASE"/>
    <property type="match status" value="1"/>
</dbReference>